<organism evidence="7 8">
    <name type="scientific">Butyricimonas virosa</name>
    <dbReference type="NCBI Taxonomy" id="544645"/>
    <lineage>
        <taxon>Bacteria</taxon>
        <taxon>Pseudomonadati</taxon>
        <taxon>Bacteroidota</taxon>
        <taxon>Bacteroidia</taxon>
        <taxon>Bacteroidales</taxon>
        <taxon>Odoribacteraceae</taxon>
        <taxon>Butyricimonas</taxon>
    </lineage>
</organism>
<evidence type="ECO:0000256" key="4">
    <source>
        <dbReference type="ARBA" id="ARBA00023125"/>
    </source>
</evidence>
<keyword evidence="4 6" id="KW-0238">DNA-binding</keyword>
<comment type="similarity">
    <text evidence="2 6">Belongs to the transposase mutator family.</text>
</comment>
<evidence type="ECO:0000256" key="3">
    <source>
        <dbReference type="ARBA" id="ARBA00022578"/>
    </source>
</evidence>
<dbReference type="PANTHER" id="PTHR33217">
    <property type="entry name" value="TRANSPOSASE FOR INSERTION SEQUENCE ELEMENT IS1081"/>
    <property type="match status" value="1"/>
</dbReference>
<sequence>MQSWHHNWNDLTTFFDFPVKICTIIYTTKLIENLNGKIRKYTKTKMSFPTDDTLRKAVWLALQEIEKKWTMPIRNWGLVMN</sequence>
<dbReference type="GO" id="GO:0003677">
    <property type="term" value="F:DNA binding"/>
    <property type="evidence" value="ECO:0007669"/>
    <property type="project" value="UniProtKB-UniRule"/>
</dbReference>
<proteinExistence type="inferred from homology"/>
<comment type="function">
    <text evidence="1 6">Required for the transposition of the insertion element.</text>
</comment>
<comment type="caution">
    <text evidence="7">The sequence shown here is derived from an EMBL/GenBank/DDBJ whole genome shotgun (WGS) entry which is preliminary data.</text>
</comment>
<dbReference type="InterPro" id="IPR001207">
    <property type="entry name" value="Transposase_mutator"/>
</dbReference>
<name>A0A412WVI0_9BACT</name>
<evidence type="ECO:0000256" key="5">
    <source>
        <dbReference type="ARBA" id="ARBA00023172"/>
    </source>
</evidence>
<dbReference type="Pfam" id="PF00872">
    <property type="entry name" value="Transposase_mut"/>
    <property type="match status" value="1"/>
</dbReference>
<evidence type="ECO:0000313" key="7">
    <source>
        <dbReference type="EMBL" id="RGV31349.1"/>
    </source>
</evidence>
<dbReference type="AlphaFoldDB" id="A0A412WVI0"/>
<dbReference type="PANTHER" id="PTHR33217:SF8">
    <property type="entry name" value="MUTATOR FAMILY TRANSPOSASE"/>
    <property type="match status" value="1"/>
</dbReference>
<evidence type="ECO:0000256" key="2">
    <source>
        <dbReference type="ARBA" id="ARBA00010961"/>
    </source>
</evidence>
<keyword evidence="3 6" id="KW-0815">Transposition</keyword>
<evidence type="ECO:0000256" key="6">
    <source>
        <dbReference type="RuleBase" id="RU365089"/>
    </source>
</evidence>
<reference evidence="7 8" key="1">
    <citation type="submission" date="2018-08" db="EMBL/GenBank/DDBJ databases">
        <title>A genome reference for cultivated species of the human gut microbiota.</title>
        <authorList>
            <person name="Zou Y."/>
            <person name="Xue W."/>
            <person name="Luo G."/>
        </authorList>
    </citation>
    <scope>NUCLEOTIDE SEQUENCE [LARGE SCALE GENOMIC DNA]</scope>
    <source>
        <strain evidence="7 8">AF14-49</strain>
    </source>
</reference>
<dbReference type="Proteomes" id="UP000283589">
    <property type="component" value="Unassembled WGS sequence"/>
</dbReference>
<gene>
    <name evidence="7" type="ORF">DWW18_17650</name>
</gene>
<dbReference type="GO" id="GO:0006313">
    <property type="term" value="P:DNA transposition"/>
    <property type="evidence" value="ECO:0007669"/>
    <property type="project" value="UniProtKB-UniRule"/>
</dbReference>
<protein>
    <recommendedName>
        <fullName evidence="6">Mutator family transposase</fullName>
    </recommendedName>
</protein>
<keyword evidence="5 6" id="KW-0233">DNA recombination</keyword>
<keyword evidence="6" id="KW-0814">Transposable element</keyword>
<accession>A0A412WVI0</accession>
<dbReference type="GO" id="GO:0004803">
    <property type="term" value="F:transposase activity"/>
    <property type="evidence" value="ECO:0007669"/>
    <property type="project" value="UniProtKB-UniRule"/>
</dbReference>
<evidence type="ECO:0000313" key="8">
    <source>
        <dbReference type="Proteomes" id="UP000283589"/>
    </source>
</evidence>
<dbReference type="EMBL" id="QRZA01000034">
    <property type="protein sequence ID" value="RGV31349.1"/>
    <property type="molecule type" value="Genomic_DNA"/>
</dbReference>
<evidence type="ECO:0000256" key="1">
    <source>
        <dbReference type="ARBA" id="ARBA00002190"/>
    </source>
</evidence>